<dbReference type="CDD" id="cd14014">
    <property type="entry name" value="STKc_PknB_like"/>
    <property type="match status" value="1"/>
</dbReference>
<accession>A0ABW8WS53</accession>
<feature type="binding site" evidence="9">
    <location>
        <position position="546"/>
    </location>
    <ligand>
        <name>ATP</name>
        <dbReference type="ChEBI" id="CHEBI:30616"/>
    </ligand>
</feature>
<feature type="transmembrane region" description="Helical" evidence="10">
    <location>
        <begin position="436"/>
        <end position="456"/>
    </location>
</feature>
<keyword evidence="13" id="KW-1185">Reference proteome</keyword>
<evidence type="ECO:0000256" key="9">
    <source>
        <dbReference type="PROSITE-ProRule" id="PRU10141"/>
    </source>
</evidence>
<keyword evidence="10" id="KW-0472">Membrane</keyword>
<feature type="transmembrane region" description="Helical" evidence="10">
    <location>
        <begin position="407"/>
        <end position="429"/>
    </location>
</feature>
<keyword evidence="6 9" id="KW-0067">ATP-binding</keyword>
<dbReference type="SUPFAM" id="SSF56112">
    <property type="entry name" value="Protein kinase-like (PK-like)"/>
    <property type="match status" value="1"/>
</dbReference>
<reference evidence="12 13" key="1">
    <citation type="submission" date="2024-07" db="EMBL/GenBank/DDBJ databases">
        <authorList>
            <person name="Tripathy S."/>
        </authorList>
    </citation>
    <scope>NUCLEOTIDE SEQUENCE [LARGE SCALE GENOMIC DNA]</scope>
    <source>
        <strain evidence="12 13">VB-61278_2</strain>
    </source>
</reference>
<keyword evidence="3" id="KW-0808">Transferase</keyword>
<protein>
    <recommendedName>
        <fullName evidence="1">non-specific serine/threonine protein kinase</fullName>
        <ecNumber evidence="1">2.7.11.1</ecNumber>
    </recommendedName>
</protein>
<sequence>MTGLFEKLRATLAKDWVRLTRRTSPFLLQSQNRHSDTFVDRKTQDFALTEAPLEVIRDDRRNNTPFNWLLPILISSVGVTSLLMGVRELKLLQSVELKAYDQMLRLRSPEPMDSRLVLVTVTEDDVRKQKWPLSDNTLNELLAKLQSYQPRIIGVNLYRSEQENFASGLKRRDNIISVCAFSSVGTQEIAPPQNLSINNVGFTDLVTDDDGIVRRSLLFAHSEYDKKCTTATSFATVLAMSYLEKEGVEPDFPDKQNMILSHTKNRTLKAHFKSLTSDAGGYKKIDAGGYQIMLNYRHPDRLAPEVTLTQVLTGSVDPKLFKDRLVIIGTKTPSLHSGFYTPYSALPDQPARMSPALIHAQTTSQLISAVLDGRPLIWYFPEWAEVLWIWIWSLAGATLAWRVRHPLLLIVVGGTTLIGLIVICTSVFLQAGWIPVVPPAIAFITSSIVVVIYMTYQNQQQTKIILLQVEKQKEAIEQLHTLLKETTEIKDKHLHTPKADTLEKTSGDSILSGRYKVTKVLGSGGFGCTYLAGDMQRPGHPVCVVKQLMPARRDTKFLQVARRLFDAEAEILEALGQHSQIPQLLAYFEDNREFYLVQEYIQGHSLSDELPPVRGIQNEFYVISLLKEILEILVFVHDHRVIHRDIKPNNILRRSLDNRLVLIDFGAVKMMQPSSNEQTELATVAIGTRGYAPPEQFAGHPRLCSDVYAVGMIGIQAVTGLLPHELQPDPDTGCVMWRHRAQISENLAAILDKMVRYHFSDRYQSASEVLLDFKHIA</sequence>
<keyword evidence="5" id="KW-0418">Kinase</keyword>
<evidence type="ECO:0000256" key="2">
    <source>
        <dbReference type="ARBA" id="ARBA00022527"/>
    </source>
</evidence>
<dbReference type="Proteomes" id="UP001628874">
    <property type="component" value="Unassembled WGS sequence"/>
</dbReference>
<feature type="transmembrane region" description="Helical" evidence="10">
    <location>
        <begin position="383"/>
        <end position="401"/>
    </location>
</feature>
<evidence type="ECO:0000259" key="11">
    <source>
        <dbReference type="PROSITE" id="PS50011"/>
    </source>
</evidence>
<proteinExistence type="predicted"/>
<dbReference type="Pfam" id="PF05226">
    <property type="entry name" value="CHASE2"/>
    <property type="match status" value="1"/>
</dbReference>
<keyword evidence="2" id="KW-0723">Serine/threonine-protein kinase</keyword>
<dbReference type="PROSITE" id="PS50011">
    <property type="entry name" value="PROTEIN_KINASE_DOM"/>
    <property type="match status" value="1"/>
</dbReference>
<dbReference type="PANTHER" id="PTHR24363">
    <property type="entry name" value="SERINE/THREONINE PROTEIN KINASE"/>
    <property type="match status" value="1"/>
</dbReference>
<dbReference type="EMBL" id="JBFQGM010000010">
    <property type="protein sequence ID" value="MFL9463912.1"/>
    <property type="molecule type" value="Genomic_DNA"/>
</dbReference>
<evidence type="ECO:0000313" key="13">
    <source>
        <dbReference type="Proteomes" id="UP001628874"/>
    </source>
</evidence>
<evidence type="ECO:0000313" key="12">
    <source>
        <dbReference type="EMBL" id="MFL9463912.1"/>
    </source>
</evidence>
<dbReference type="InterPro" id="IPR017441">
    <property type="entry name" value="Protein_kinase_ATP_BS"/>
</dbReference>
<name>A0ABW8WS53_9CYAN</name>
<keyword evidence="10" id="KW-0812">Transmembrane</keyword>
<evidence type="ECO:0000256" key="4">
    <source>
        <dbReference type="ARBA" id="ARBA00022741"/>
    </source>
</evidence>
<evidence type="ECO:0000256" key="8">
    <source>
        <dbReference type="ARBA" id="ARBA00048679"/>
    </source>
</evidence>
<dbReference type="SMART" id="SM00220">
    <property type="entry name" value="S_TKc"/>
    <property type="match status" value="1"/>
</dbReference>
<dbReference type="EC" id="2.7.11.1" evidence="1"/>
<evidence type="ECO:0000256" key="1">
    <source>
        <dbReference type="ARBA" id="ARBA00012513"/>
    </source>
</evidence>
<evidence type="ECO:0000256" key="5">
    <source>
        <dbReference type="ARBA" id="ARBA00022777"/>
    </source>
</evidence>
<evidence type="ECO:0000256" key="6">
    <source>
        <dbReference type="ARBA" id="ARBA00022840"/>
    </source>
</evidence>
<dbReference type="RefSeq" id="WP_408019874.1">
    <property type="nucleotide sequence ID" value="NZ_JBFQGM010000010.1"/>
</dbReference>
<comment type="catalytic activity">
    <reaction evidence="8">
        <text>L-seryl-[protein] + ATP = O-phospho-L-seryl-[protein] + ADP + H(+)</text>
        <dbReference type="Rhea" id="RHEA:17989"/>
        <dbReference type="Rhea" id="RHEA-COMP:9863"/>
        <dbReference type="Rhea" id="RHEA-COMP:11604"/>
        <dbReference type="ChEBI" id="CHEBI:15378"/>
        <dbReference type="ChEBI" id="CHEBI:29999"/>
        <dbReference type="ChEBI" id="CHEBI:30616"/>
        <dbReference type="ChEBI" id="CHEBI:83421"/>
        <dbReference type="ChEBI" id="CHEBI:456216"/>
        <dbReference type="EC" id="2.7.11.1"/>
    </reaction>
</comment>
<dbReference type="InterPro" id="IPR000719">
    <property type="entry name" value="Prot_kinase_dom"/>
</dbReference>
<evidence type="ECO:0000256" key="10">
    <source>
        <dbReference type="SAM" id="Phobius"/>
    </source>
</evidence>
<organism evidence="12 13">
    <name type="scientific">Scytonema tolypothrichoides VB-61278_2</name>
    <dbReference type="NCBI Taxonomy" id="3232314"/>
    <lineage>
        <taxon>Bacteria</taxon>
        <taxon>Bacillati</taxon>
        <taxon>Cyanobacteriota</taxon>
        <taxon>Cyanophyceae</taxon>
        <taxon>Nostocales</taxon>
        <taxon>Scytonemataceae</taxon>
        <taxon>Scytonema</taxon>
    </lineage>
</organism>
<dbReference type="Pfam" id="PF00069">
    <property type="entry name" value="Pkinase"/>
    <property type="match status" value="1"/>
</dbReference>
<comment type="catalytic activity">
    <reaction evidence="7">
        <text>L-threonyl-[protein] + ATP = O-phospho-L-threonyl-[protein] + ADP + H(+)</text>
        <dbReference type="Rhea" id="RHEA:46608"/>
        <dbReference type="Rhea" id="RHEA-COMP:11060"/>
        <dbReference type="Rhea" id="RHEA-COMP:11605"/>
        <dbReference type="ChEBI" id="CHEBI:15378"/>
        <dbReference type="ChEBI" id="CHEBI:30013"/>
        <dbReference type="ChEBI" id="CHEBI:30616"/>
        <dbReference type="ChEBI" id="CHEBI:61977"/>
        <dbReference type="ChEBI" id="CHEBI:456216"/>
        <dbReference type="EC" id="2.7.11.1"/>
    </reaction>
</comment>
<gene>
    <name evidence="12" type="ORF">AB0759_25205</name>
</gene>
<keyword evidence="4 9" id="KW-0547">Nucleotide-binding</keyword>
<dbReference type="PANTHER" id="PTHR24363:SF0">
    <property type="entry name" value="SERINE_THREONINE KINASE LIKE DOMAIN CONTAINING 1"/>
    <property type="match status" value="1"/>
</dbReference>
<dbReference type="Gene3D" id="3.30.200.20">
    <property type="entry name" value="Phosphorylase Kinase, domain 1"/>
    <property type="match status" value="1"/>
</dbReference>
<dbReference type="Gene3D" id="1.10.510.10">
    <property type="entry name" value="Transferase(Phosphotransferase) domain 1"/>
    <property type="match status" value="1"/>
</dbReference>
<keyword evidence="10" id="KW-1133">Transmembrane helix</keyword>
<comment type="caution">
    <text evidence="12">The sequence shown here is derived from an EMBL/GenBank/DDBJ whole genome shotgun (WGS) entry which is preliminary data.</text>
</comment>
<dbReference type="PROSITE" id="PS00107">
    <property type="entry name" value="PROTEIN_KINASE_ATP"/>
    <property type="match status" value="1"/>
</dbReference>
<dbReference type="SMART" id="SM01080">
    <property type="entry name" value="CHASE2"/>
    <property type="match status" value="1"/>
</dbReference>
<feature type="domain" description="Protein kinase" evidence="11">
    <location>
        <begin position="515"/>
        <end position="777"/>
    </location>
</feature>
<dbReference type="InterPro" id="IPR011009">
    <property type="entry name" value="Kinase-like_dom_sf"/>
</dbReference>
<evidence type="ECO:0000256" key="3">
    <source>
        <dbReference type="ARBA" id="ARBA00022679"/>
    </source>
</evidence>
<dbReference type="InterPro" id="IPR007890">
    <property type="entry name" value="CHASE2"/>
</dbReference>
<evidence type="ECO:0000256" key="7">
    <source>
        <dbReference type="ARBA" id="ARBA00047899"/>
    </source>
</evidence>